<dbReference type="EMBL" id="FP929094">
    <property type="protein sequence ID" value="CBX92560.1"/>
    <property type="molecule type" value="Genomic_DNA"/>
</dbReference>
<sequence>MFKRAIFGDQIYQLLISRLSSRSILTVYSRLLQRWSQVQIRCLPLVRFNRKSHGAAAEAKGESTAMGDPRAMGQTKGFFLWSNNLMI</sequence>
<name>E4ZMV7_LEPMJ</name>
<keyword evidence="2" id="KW-1185">Reference proteome</keyword>
<organism evidence="2">
    <name type="scientific">Leptosphaeria maculans (strain JN3 / isolate v23.1.3 / race Av1-4-5-6-7-8)</name>
    <name type="common">Blackleg fungus</name>
    <name type="synonym">Phoma lingam</name>
    <dbReference type="NCBI Taxonomy" id="985895"/>
    <lineage>
        <taxon>Eukaryota</taxon>
        <taxon>Fungi</taxon>
        <taxon>Dikarya</taxon>
        <taxon>Ascomycota</taxon>
        <taxon>Pezizomycotina</taxon>
        <taxon>Dothideomycetes</taxon>
        <taxon>Pleosporomycetidae</taxon>
        <taxon>Pleosporales</taxon>
        <taxon>Pleosporineae</taxon>
        <taxon>Leptosphaeriaceae</taxon>
        <taxon>Plenodomus</taxon>
        <taxon>Plenodomus lingam/Leptosphaeria maculans species complex</taxon>
    </lineage>
</organism>
<gene>
    <name evidence="1" type="ORF">LEMA_uP052660.1</name>
</gene>
<evidence type="ECO:0000313" key="2">
    <source>
        <dbReference type="Proteomes" id="UP000002668"/>
    </source>
</evidence>
<dbReference type="Proteomes" id="UP000002668">
    <property type="component" value="Genome"/>
</dbReference>
<dbReference type="VEuPathDB" id="FungiDB:LEMA_uP052660.1"/>
<protein>
    <submittedName>
        <fullName evidence="1">Predicted protein</fullName>
    </submittedName>
</protein>
<proteinExistence type="predicted"/>
<evidence type="ECO:0000313" key="1">
    <source>
        <dbReference type="EMBL" id="CBX92560.1"/>
    </source>
</evidence>
<reference evidence="2" key="1">
    <citation type="journal article" date="2011" name="Nat. Commun.">
        <title>Effector diversification within compartments of the Leptosphaeria maculans genome affected by Repeat-Induced Point mutations.</title>
        <authorList>
            <person name="Rouxel T."/>
            <person name="Grandaubert J."/>
            <person name="Hane J.K."/>
            <person name="Hoede C."/>
            <person name="van de Wouw A.P."/>
            <person name="Couloux A."/>
            <person name="Dominguez V."/>
            <person name="Anthouard V."/>
            <person name="Bally P."/>
            <person name="Bourras S."/>
            <person name="Cozijnsen A.J."/>
            <person name="Ciuffetti L.M."/>
            <person name="Degrave A."/>
            <person name="Dilmaghani A."/>
            <person name="Duret L."/>
            <person name="Fudal I."/>
            <person name="Goodwin S.B."/>
            <person name="Gout L."/>
            <person name="Glaser N."/>
            <person name="Linglin J."/>
            <person name="Kema G.H.J."/>
            <person name="Lapalu N."/>
            <person name="Lawrence C.B."/>
            <person name="May K."/>
            <person name="Meyer M."/>
            <person name="Ollivier B."/>
            <person name="Poulain J."/>
            <person name="Schoch C.L."/>
            <person name="Simon A."/>
            <person name="Spatafora J.W."/>
            <person name="Stachowiak A."/>
            <person name="Turgeon B.G."/>
            <person name="Tyler B.M."/>
            <person name="Vincent D."/>
            <person name="Weissenbach J."/>
            <person name="Amselem J."/>
            <person name="Quesneville H."/>
            <person name="Oliver R.P."/>
            <person name="Wincker P."/>
            <person name="Balesdent M.-H."/>
            <person name="Howlett B.J."/>
        </authorList>
    </citation>
    <scope>NUCLEOTIDE SEQUENCE [LARGE SCALE GENOMIC DNA]</scope>
    <source>
        <strain evidence="2">JN3 / isolate v23.1.3 / race Av1-4-5-6-7-8</strain>
    </source>
</reference>
<accession>E4ZMV7</accession>
<dbReference type="InParanoid" id="E4ZMV7"/>
<dbReference type="HOGENOM" id="CLU_2483761_0_0_1"/>
<dbReference type="AlphaFoldDB" id="E4ZMV7"/>